<evidence type="ECO:0000313" key="7">
    <source>
        <dbReference type="EMBL" id="OAN46510.1"/>
    </source>
</evidence>
<keyword evidence="8" id="KW-1185">Reference proteome</keyword>
<keyword evidence="3 5" id="KW-1133">Transmembrane helix</keyword>
<feature type="transmembrane region" description="Helical" evidence="5">
    <location>
        <begin position="176"/>
        <end position="194"/>
    </location>
</feature>
<evidence type="ECO:0000313" key="8">
    <source>
        <dbReference type="Proteomes" id="UP000078287"/>
    </source>
</evidence>
<name>A0A178MCI0_9CHLR</name>
<evidence type="ECO:0000256" key="3">
    <source>
        <dbReference type="ARBA" id="ARBA00022989"/>
    </source>
</evidence>
<dbReference type="Proteomes" id="UP000078287">
    <property type="component" value="Unassembled WGS sequence"/>
</dbReference>
<feature type="transmembrane region" description="Helical" evidence="5">
    <location>
        <begin position="334"/>
        <end position="356"/>
    </location>
</feature>
<dbReference type="Gene3D" id="1.20.1420.30">
    <property type="entry name" value="NCX, central ion-binding region"/>
    <property type="match status" value="2"/>
</dbReference>
<dbReference type="PANTHER" id="PTHR10846:SF8">
    <property type="entry name" value="INNER MEMBRANE PROTEIN YRBG"/>
    <property type="match status" value="1"/>
</dbReference>
<evidence type="ECO:0000256" key="2">
    <source>
        <dbReference type="ARBA" id="ARBA00022692"/>
    </source>
</evidence>
<dbReference type="OrthoDB" id="9794225at2"/>
<dbReference type="Pfam" id="PF01699">
    <property type="entry name" value="Na_Ca_ex"/>
    <property type="match status" value="2"/>
</dbReference>
<evidence type="ECO:0000256" key="1">
    <source>
        <dbReference type="ARBA" id="ARBA00004141"/>
    </source>
</evidence>
<reference evidence="7 8" key="1">
    <citation type="submission" date="2016-04" db="EMBL/GenBank/DDBJ databases">
        <title>Chloroflexus islandicus sp. nov., a thermophilic filamentous anoxygenic phototrophic bacterium from geyser Strokkur (Iceland).</title>
        <authorList>
            <person name="Gaisin V.A."/>
            <person name="Kalashnikov A.M."/>
            <person name="Sukhacheva M.V."/>
            <person name="Grouzdev D.S."/>
            <person name="Ivanov T.M."/>
            <person name="Kuznetsov B."/>
            <person name="Gorlenko V.M."/>
        </authorList>
    </citation>
    <scope>NUCLEOTIDE SEQUENCE [LARGE SCALE GENOMIC DNA]</scope>
    <source>
        <strain evidence="8">isl-2</strain>
    </source>
</reference>
<accession>A0A178MCI0</accession>
<comment type="caution">
    <text evidence="7">The sequence shown here is derived from an EMBL/GenBank/DDBJ whole genome shotgun (WGS) entry which is preliminary data.</text>
</comment>
<evidence type="ECO:0000256" key="4">
    <source>
        <dbReference type="ARBA" id="ARBA00023136"/>
    </source>
</evidence>
<evidence type="ECO:0000256" key="5">
    <source>
        <dbReference type="SAM" id="Phobius"/>
    </source>
</evidence>
<gene>
    <name evidence="7" type="ORF">A6A03_11970</name>
</gene>
<dbReference type="EMBL" id="LWQS01000043">
    <property type="protein sequence ID" value="OAN46510.1"/>
    <property type="molecule type" value="Genomic_DNA"/>
</dbReference>
<feature type="domain" description="Sodium/calcium exchanger membrane region" evidence="6">
    <location>
        <begin position="6"/>
        <end position="145"/>
    </location>
</feature>
<proteinExistence type="predicted"/>
<protein>
    <submittedName>
        <fullName evidence="7">Sodium:calcium antiporter</fullName>
    </submittedName>
</protein>
<dbReference type="GO" id="GO:0005886">
    <property type="term" value="C:plasma membrane"/>
    <property type="evidence" value="ECO:0007669"/>
    <property type="project" value="TreeGrafter"/>
</dbReference>
<dbReference type="GO" id="GO:0008273">
    <property type="term" value="F:calcium, potassium:sodium antiporter activity"/>
    <property type="evidence" value="ECO:0007669"/>
    <property type="project" value="TreeGrafter"/>
</dbReference>
<feature type="transmembrane region" description="Helical" evidence="5">
    <location>
        <begin position="127"/>
        <end position="146"/>
    </location>
</feature>
<evidence type="ECO:0000259" key="6">
    <source>
        <dbReference type="Pfam" id="PF01699"/>
    </source>
</evidence>
<dbReference type="InterPro" id="IPR004481">
    <property type="entry name" value="K/Na/Ca-exchanger"/>
</dbReference>
<feature type="transmembrane region" description="Helical" evidence="5">
    <location>
        <begin position="6"/>
        <end position="24"/>
    </location>
</feature>
<organism evidence="7 8">
    <name type="scientific">Chloroflexus islandicus</name>
    <dbReference type="NCBI Taxonomy" id="1707952"/>
    <lineage>
        <taxon>Bacteria</taxon>
        <taxon>Bacillati</taxon>
        <taxon>Chloroflexota</taxon>
        <taxon>Chloroflexia</taxon>
        <taxon>Chloroflexales</taxon>
        <taxon>Chloroflexineae</taxon>
        <taxon>Chloroflexaceae</taxon>
        <taxon>Chloroflexus</taxon>
    </lineage>
</organism>
<feature type="domain" description="Sodium/calcium exchanger membrane region" evidence="6">
    <location>
        <begin position="180"/>
        <end position="323"/>
    </location>
</feature>
<feature type="transmembrane region" description="Helical" evidence="5">
    <location>
        <begin position="79"/>
        <end position="99"/>
    </location>
</feature>
<feature type="transmembrane region" description="Helical" evidence="5">
    <location>
        <begin position="309"/>
        <end position="328"/>
    </location>
</feature>
<feature type="transmembrane region" description="Helical" evidence="5">
    <location>
        <begin position="214"/>
        <end position="238"/>
    </location>
</feature>
<feature type="transmembrane region" description="Helical" evidence="5">
    <location>
        <begin position="31"/>
        <end position="49"/>
    </location>
</feature>
<dbReference type="NCBIfam" id="TIGR00367">
    <property type="entry name" value="calcium/sodium antiporter"/>
    <property type="match status" value="1"/>
</dbReference>
<comment type="subcellular location">
    <subcellularLocation>
        <location evidence="1">Membrane</location>
        <topology evidence="1">Multi-pass membrane protein</topology>
    </subcellularLocation>
</comment>
<dbReference type="InterPro" id="IPR004837">
    <property type="entry name" value="NaCa_Exmemb"/>
</dbReference>
<feature type="transmembrane region" description="Helical" evidence="5">
    <location>
        <begin position="274"/>
        <end position="297"/>
    </location>
</feature>
<dbReference type="InterPro" id="IPR044880">
    <property type="entry name" value="NCX_ion-bd_dom_sf"/>
</dbReference>
<keyword evidence="2 5" id="KW-0812">Transmembrane</keyword>
<feature type="transmembrane region" description="Helical" evidence="5">
    <location>
        <begin position="106"/>
        <end position="121"/>
    </location>
</feature>
<dbReference type="AlphaFoldDB" id="A0A178MCI0"/>
<dbReference type="PANTHER" id="PTHR10846">
    <property type="entry name" value="SODIUM/POTASSIUM/CALCIUM EXCHANGER"/>
    <property type="match status" value="1"/>
</dbReference>
<sequence>MDVITIGLLIGGLALLTVGGELLVRGSSQLAALAGISPLVIGLTVVSFGTSSPELAVSIQAGLAGKSDIAVGNVVGSNIFNILFILGACAVISPLIVAVQLIRREVPFMIAVSLLLAGLALDGNVGLLDGVLLFGLLIGYTVWSIYASRKESAEARAEFAQEFGPEKLPAQGGAKVWLTSIGFIVIGLGLLALGSNWLVEGATTLARAFGVSDVIIGLTIVAAGTSLPEVVASIVATLKGERDIAIGNVIGSNVFNILGILGLAALVTPGGLTVAPSIITFDLPVMIAVAFAALPIFVTGLSINRWEGALFLGYYVAYTAYLILAATQHDALPAFSSVMALFVLPITAITLLVLALNAVRRRDWATPGA</sequence>
<dbReference type="GO" id="GO:0006874">
    <property type="term" value="P:intracellular calcium ion homeostasis"/>
    <property type="evidence" value="ECO:0007669"/>
    <property type="project" value="TreeGrafter"/>
</dbReference>
<keyword evidence="4 5" id="KW-0472">Membrane</keyword>
<dbReference type="GO" id="GO:0005262">
    <property type="term" value="F:calcium channel activity"/>
    <property type="evidence" value="ECO:0007669"/>
    <property type="project" value="TreeGrafter"/>
</dbReference>
<feature type="transmembrane region" description="Helical" evidence="5">
    <location>
        <begin position="245"/>
        <end position="268"/>
    </location>
</feature>
<dbReference type="RefSeq" id="WP_066785521.1">
    <property type="nucleotide sequence ID" value="NZ_LWQS01000043.1"/>
</dbReference>